<dbReference type="InterPro" id="IPR050272">
    <property type="entry name" value="Isochorismatase-like_hydrls"/>
</dbReference>
<protein>
    <submittedName>
        <fullName evidence="3">Isochorismatase family protein</fullName>
        <ecNumber evidence="3">3.-.-.-</ecNumber>
    </submittedName>
</protein>
<dbReference type="SUPFAM" id="SSF52499">
    <property type="entry name" value="Isochorismatase-like hydrolases"/>
    <property type="match status" value="1"/>
</dbReference>
<dbReference type="PANTHER" id="PTHR43540">
    <property type="entry name" value="PEROXYUREIDOACRYLATE/UREIDOACRYLATE AMIDOHYDROLASE-RELATED"/>
    <property type="match status" value="1"/>
</dbReference>
<organism evidence="3 4">
    <name type="scientific">Actinomyces massiliensis F0489</name>
    <dbReference type="NCBI Taxonomy" id="1125718"/>
    <lineage>
        <taxon>Bacteria</taxon>
        <taxon>Bacillati</taxon>
        <taxon>Actinomycetota</taxon>
        <taxon>Actinomycetes</taxon>
        <taxon>Actinomycetales</taxon>
        <taxon>Actinomycetaceae</taxon>
        <taxon>Actinomyces</taxon>
    </lineage>
</organism>
<dbReference type="Pfam" id="PF00857">
    <property type="entry name" value="Isochorismatase"/>
    <property type="match status" value="1"/>
</dbReference>
<sequence length="210" mass="22375">MNCPAAPRRALVLVDVQCEYARGPLRIRHPHPDACLDSIERALDAAEESGVPVVCVQHSGKPGGTVFDPDRSGFRLDPRIERRRSPEWKSVIKHYGSIYAGTGLGPWLQEQRIATVTLVGFMANNCILASAAQAETLGLATEVLSDATGAIDLRNQAGAADAEAIHAMLMTLLHSNWASVATTDQWCRALARGGPLPGGNLVSSAMAGRL</sequence>
<evidence type="ECO:0000256" key="1">
    <source>
        <dbReference type="ARBA" id="ARBA00022801"/>
    </source>
</evidence>
<dbReference type="InterPro" id="IPR000868">
    <property type="entry name" value="Isochorismatase-like_dom"/>
</dbReference>
<evidence type="ECO:0000259" key="2">
    <source>
        <dbReference type="Pfam" id="PF00857"/>
    </source>
</evidence>
<feature type="domain" description="Isochorismatase-like" evidence="2">
    <location>
        <begin position="10"/>
        <end position="160"/>
    </location>
</feature>
<name>J0XAG2_9ACTO</name>
<accession>J0XAG2</accession>
<reference evidence="3 4" key="1">
    <citation type="submission" date="2012-05" db="EMBL/GenBank/DDBJ databases">
        <authorList>
            <person name="Harkins D.M."/>
            <person name="Madupu R."/>
            <person name="Durkin A.S."/>
            <person name="Torralba M."/>
            <person name="Methe B."/>
            <person name="Sutton G.G."/>
            <person name="Nelson K.E."/>
        </authorList>
    </citation>
    <scope>NUCLEOTIDE SEQUENCE [LARGE SCALE GENOMIC DNA]</scope>
    <source>
        <strain evidence="3 4">F0489</strain>
    </source>
</reference>
<dbReference type="OrthoDB" id="9794942at2"/>
<dbReference type="PANTHER" id="PTHR43540:SF6">
    <property type="entry name" value="ISOCHORISMATASE-LIKE DOMAIN-CONTAINING PROTEIN"/>
    <property type="match status" value="1"/>
</dbReference>
<dbReference type="GO" id="GO:0016787">
    <property type="term" value="F:hydrolase activity"/>
    <property type="evidence" value="ECO:0007669"/>
    <property type="project" value="UniProtKB-KW"/>
</dbReference>
<dbReference type="AlphaFoldDB" id="J0XAG2"/>
<dbReference type="Gene3D" id="3.40.50.850">
    <property type="entry name" value="Isochorismatase-like"/>
    <property type="match status" value="1"/>
</dbReference>
<dbReference type="EC" id="3.-.-.-" evidence="3"/>
<dbReference type="eggNOG" id="COG1335">
    <property type="taxonomic scope" value="Bacteria"/>
</dbReference>
<evidence type="ECO:0000313" key="4">
    <source>
        <dbReference type="Proteomes" id="UP000002941"/>
    </source>
</evidence>
<dbReference type="Proteomes" id="UP000002941">
    <property type="component" value="Unassembled WGS sequence"/>
</dbReference>
<keyword evidence="1 3" id="KW-0378">Hydrolase</keyword>
<comment type="caution">
    <text evidence="3">The sequence shown here is derived from an EMBL/GenBank/DDBJ whole genome shotgun (WGS) entry which is preliminary data.</text>
</comment>
<dbReference type="InterPro" id="IPR036380">
    <property type="entry name" value="Isochorismatase-like_sf"/>
</dbReference>
<proteinExistence type="predicted"/>
<dbReference type="EMBL" id="AKFT01000095">
    <property type="protein sequence ID" value="EJF45631.1"/>
    <property type="molecule type" value="Genomic_DNA"/>
</dbReference>
<gene>
    <name evidence="3" type="ORF">HMPREF1318_1980</name>
</gene>
<dbReference type="PATRIC" id="fig|1125718.3.peg.1222"/>
<dbReference type="RefSeq" id="WP_008731183.1">
    <property type="nucleotide sequence ID" value="NZ_AKFT01000095.1"/>
</dbReference>
<keyword evidence="4" id="KW-1185">Reference proteome</keyword>
<evidence type="ECO:0000313" key="3">
    <source>
        <dbReference type="EMBL" id="EJF45631.1"/>
    </source>
</evidence>